<comment type="similarity">
    <text evidence="2">Belongs to the X(+)/potassium ATPases subunit beta family.</text>
</comment>
<evidence type="ECO:0000313" key="9">
    <source>
        <dbReference type="EMBL" id="CAF4264360.1"/>
    </source>
</evidence>
<keyword evidence="4" id="KW-0735">Signal-anchor</keyword>
<evidence type="ECO:0000256" key="3">
    <source>
        <dbReference type="ARBA" id="ARBA00022692"/>
    </source>
</evidence>
<evidence type="ECO:0000256" key="1">
    <source>
        <dbReference type="ARBA" id="ARBA00004606"/>
    </source>
</evidence>
<dbReference type="PANTHER" id="PTHR11523:SF28">
    <property type="entry name" value="NA_K-ATPASE BETA SUBUNIT ISOFORM 4-RELATED"/>
    <property type="match status" value="1"/>
</dbReference>
<evidence type="ECO:0000313" key="8">
    <source>
        <dbReference type="EMBL" id="CAF3867892.1"/>
    </source>
</evidence>
<dbReference type="GO" id="GO:0006883">
    <property type="term" value="P:intracellular sodium ion homeostasis"/>
    <property type="evidence" value="ECO:0007669"/>
    <property type="project" value="TreeGrafter"/>
</dbReference>
<comment type="subcellular location">
    <subcellularLocation>
        <location evidence="1">Membrane</location>
        <topology evidence="1">Single-pass type II membrane protein</topology>
    </subcellularLocation>
</comment>
<dbReference type="OrthoDB" id="5912413at2759"/>
<accession>A0A815J7E8</accession>
<dbReference type="EMBL" id="CAJOAY010001630">
    <property type="protein sequence ID" value="CAF3867892.1"/>
    <property type="molecule type" value="Genomic_DNA"/>
</dbReference>
<gene>
    <name evidence="8" type="ORF">OKA104_LOCUS22420</name>
    <name evidence="9" type="ORF">OKA104_LOCUS44307</name>
    <name evidence="7" type="ORF">VCS650_LOCUS35271</name>
</gene>
<dbReference type="GO" id="GO:0005890">
    <property type="term" value="C:sodium:potassium-exchanging ATPase complex"/>
    <property type="evidence" value="ECO:0007669"/>
    <property type="project" value="InterPro"/>
</dbReference>
<keyword evidence="6" id="KW-0472">Membrane</keyword>
<protein>
    <submittedName>
        <fullName evidence="7">Uncharacterized protein</fullName>
    </submittedName>
</protein>
<evidence type="ECO:0000313" key="7">
    <source>
        <dbReference type="EMBL" id="CAF1378582.1"/>
    </source>
</evidence>
<dbReference type="EMBL" id="CAJNON010000789">
    <property type="protein sequence ID" value="CAF1378582.1"/>
    <property type="molecule type" value="Genomic_DNA"/>
</dbReference>
<dbReference type="GO" id="GO:0036376">
    <property type="term" value="P:sodium ion export across plasma membrane"/>
    <property type="evidence" value="ECO:0007669"/>
    <property type="project" value="TreeGrafter"/>
</dbReference>
<evidence type="ECO:0000256" key="4">
    <source>
        <dbReference type="ARBA" id="ARBA00022968"/>
    </source>
</evidence>
<dbReference type="Proteomes" id="UP000663891">
    <property type="component" value="Unassembled WGS sequence"/>
</dbReference>
<organism evidence="7 10">
    <name type="scientific">Adineta steineri</name>
    <dbReference type="NCBI Taxonomy" id="433720"/>
    <lineage>
        <taxon>Eukaryota</taxon>
        <taxon>Metazoa</taxon>
        <taxon>Spiralia</taxon>
        <taxon>Gnathifera</taxon>
        <taxon>Rotifera</taxon>
        <taxon>Eurotatoria</taxon>
        <taxon>Bdelloidea</taxon>
        <taxon>Adinetida</taxon>
        <taxon>Adinetidae</taxon>
        <taxon>Adineta</taxon>
    </lineage>
</organism>
<evidence type="ECO:0000313" key="10">
    <source>
        <dbReference type="Proteomes" id="UP000663891"/>
    </source>
</evidence>
<dbReference type="GO" id="GO:0030007">
    <property type="term" value="P:intracellular potassium ion homeostasis"/>
    <property type="evidence" value="ECO:0007669"/>
    <property type="project" value="TreeGrafter"/>
</dbReference>
<keyword evidence="5" id="KW-1133">Transmembrane helix</keyword>
<sequence length="71" mass="8378">MNTTQIGGFHRNFYPFLNQDGYRSPLVFVYFKKIETNVLINVECRAYAQNIDNNDSIEYKRGSVHFELIVE</sequence>
<evidence type="ECO:0000256" key="5">
    <source>
        <dbReference type="ARBA" id="ARBA00022989"/>
    </source>
</evidence>
<dbReference type="InterPro" id="IPR000402">
    <property type="entry name" value="Na/K_ATPase_sub_beta"/>
</dbReference>
<dbReference type="GO" id="GO:0001671">
    <property type="term" value="F:ATPase activator activity"/>
    <property type="evidence" value="ECO:0007669"/>
    <property type="project" value="TreeGrafter"/>
</dbReference>
<dbReference type="Proteomes" id="UP000663881">
    <property type="component" value="Unassembled WGS sequence"/>
</dbReference>
<name>A0A815J7E8_9BILA</name>
<dbReference type="EMBL" id="CAJOAY010013347">
    <property type="protein sequence ID" value="CAF4264360.1"/>
    <property type="molecule type" value="Genomic_DNA"/>
</dbReference>
<dbReference type="AlphaFoldDB" id="A0A815J7E8"/>
<proteinExistence type="inferred from homology"/>
<dbReference type="PANTHER" id="PTHR11523">
    <property type="entry name" value="SODIUM/POTASSIUM-DEPENDENT ATPASE BETA SUBUNIT"/>
    <property type="match status" value="1"/>
</dbReference>
<dbReference type="InterPro" id="IPR038702">
    <property type="entry name" value="Na/K_ATPase_sub_beta_sf"/>
</dbReference>
<dbReference type="Gene3D" id="2.60.40.1660">
    <property type="entry name" value="Na, k-atpase alpha subunit"/>
    <property type="match status" value="1"/>
</dbReference>
<keyword evidence="3" id="KW-0812">Transmembrane</keyword>
<reference evidence="7" key="1">
    <citation type="submission" date="2021-02" db="EMBL/GenBank/DDBJ databases">
        <authorList>
            <person name="Nowell W R."/>
        </authorList>
    </citation>
    <scope>NUCLEOTIDE SEQUENCE</scope>
</reference>
<comment type="caution">
    <text evidence="7">The sequence shown here is derived from an EMBL/GenBank/DDBJ whole genome shotgun (WGS) entry which is preliminary data.</text>
</comment>
<dbReference type="GO" id="GO:1990573">
    <property type="term" value="P:potassium ion import across plasma membrane"/>
    <property type="evidence" value="ECO:0007669"/>
    <property type="project" value="TreeGrafter"/>
</dbReference>
<dbReference type="Pfam" id="PF00287">
    <property type="entry name" value="Na_K-ATPase"/>
    <property type="match status" value="1"/>
</dbReference>
<evidence type="ECO:0000256" key="6">
    <source>
        <dbReference type="ARBA" id="ARBA00023136"/>
    </source>
</evidence>
<evidence type="ECO:0000256" key="2">
    <source>
        <dbReference type="ARBA" id="ARBA00005876"/>
    </source>
</evidence>